<feature type="domain" description="CBM10" evidence="4">
    <location>
        <begin position="451"/>
        <end position="492"/>
    </location>
</feature>
<dbReference type="Pfam" id="PF08757">
    <property type="entry name" value="CotH"/>
    <property type="match status" value="1"/>
</dbReference>
<dbReference type="InterPro" id="IPR009034">
    <property type="entry name" value="Dockerin_dom_fun_sf"/>
</dbReference>
<protein>
    <recommendedName>
        <fullName evidence="4">CBM10 domain-containing protein</fullName>
    </recommendedName>
</protein>
<sequence>MLHYFHLLKLKLPLLMNKMEKKIFKKVEFKTGGNWSRSNDRVGFNLKLNKNDRLFNTKNIKLRPDTTDFTSMRTKIAMELLYKWNLPSPHSTYIELYINDKYFGLYYLEDGVKPNWIKNMYELPKDEEITTLFNCKKDGALMNLETANHCFNSNDDYANYTQPIDEAFGAIEKATSIEDLKKVINIDQFIKNIAIEFLFGSYDHFIVHAHNYLLYKKADGIWDMILVDFDNELGNGLLSSWSFVLNRTADDITKIKLEEMPKEESNIFNVAILKDQTLFKKALHELLVTGFNPDFIFPRIEEIKKLITPYVEKSITPNEDGSYPGVINLIGSPSVHTLKDFEDSFTSEDQMKIGLKTWIQKRFEFACETYGFDKDEILKEAAEYRKTGVFKSNENTNIGPQEKPKDVEDDKCWSKALGYECCDSCNVVFIDDKKQKWGSMNKQWCGIDKVKCANEILDCPKTAYPCCSHCNVSISEEYIRWGIENGDWCMINFSC</sequence>
<reference evidence="5 6" key="1">
    <citation type="submission" date="2016-08" db="EMBL/GenBank/DDBJ databases">
        <title>A Parts List for Fungal Cellulosomes Revealed by Comparative Genomics.</title>
        <authorList>
            <consortium name="DOE Joint Genome Institute"/>
            <person name="Haitjema C.H."/>
            <person name="Gilmore S.P."/>
            <person name="Henske J.K."/>
            <person name="Solomon K.V."/>
            <person name="De Groot R."/>
            <person name="Kuo A."/>
            <person name="Mondo S.J."/>
            <person name="Salamov A.A."/>
            <person name="Labutti K."/>
            <person name="Zhao Z."/>
            <person name="Chiniquy J."/>
            <person name="Barry K."/>
            <person name="Brewer H.M."/>
            <person name="Purvine S.O."/>
            <person name="Wright A.T."/>
            <person name="Boxma B."/>
            <person name="Van Alen T."/>
            <person name="Hackstein J.H."/>
            <person name="Baker S.E."/>
            <person name="Grigoriev I.V."/>
            <person name="O'Malley M.A."/>
        </authorList>
    </citation>
    <scope>NUCLEOTIDE SEQUENCE [LARGE SCALE GENOMIC DNA]</scope>
    <source>
        <strain evidence="5 6">G1</strain>
    </source>
</reference>
<comment type="caution">
    <text evidence="5">The sequence shown here is derived from an EMBL/GenBank/DDBJ whole genome shotgun (WGS) entry which is preliminary data.</text>
</comment>
<evidence type="ECO:0000259" key="4">
    <source>
        <dbReference type="PROSITE" id="PS51763"/>
    </source>
</evidence>
<evidence type="ECO:0000313" key="6">
    <source>
        <dbReference type="Proteomes" id="UP000193920"/>
    </source>
</evidence>
<keyword evidence="6" id="KW-1185">Reference proteome</keyword>
<keyword evidence="3" id="KW-0378">Hydrolase</keyword>
<dbReference type="Proteomes" id="UP000193920">
    <property type="component" value="Unassembled WGS sequence"/>
</dbReference>
<dbReference type="PROSITE" id="PS51763">
    <property type="entry name" value="CBM10"/>
    <property type="match status" value="2"/>
</dbReference>
<keyword evidence="1" id="KW-0732">Signal</keyword>
<dbReference type="OrthoDB" id="10267127at2759"/>
<evidence type="ECO:0000256" key="1">
    <source>
        <dbReference type="ARBA" id="ARBA00022729"/>
    </source>
</evidence>
<evidence type="ECO:0000256" key="2">
    <source>
        <dbReference type="ARBA" id="ARBA00022737"/>
    </source>
</evidence>
<dbReference type="InterPro" id="IPR014867">
    <property type="entry name" value="Spore_coat_CotH_CotH2/3/7"/>
</dbReference>
<dbReference type="Gene3D" id="3.90.1220.10">
    <property type="entry name" value="Cellulose docking domain, dockering"/>
    <property type="match status" value="2"/>
</dbReference>
<dbReference type="PANTHER" id="PTHR40050">
    <property type="entry name" value="INNER SPORE COAT PROTEIN H"/>
    <property type="match status" value="1"/>
</dbReference>
<accession>A0A1Y2ASY6</accession>
<dbReference type="SUPFAM" id="SSF64571">
    <property type="entry name" value="Cellulose docking domain, dockering"/>
    <property type="match status" value="2"/>
</dbReference>
<evidence type="ECO:0000313" key="5">
    <source>
        <dbReference type="EMBL" id="ORY25410.1"/>
    </source>
</evidence>
<proteinExistence type="predicted"/>
<feature type="domain" description="CBM10" evidence="4">
    <location>
        <begin position="411"/>
        <end position="448"/>
    </location>
</feature>
<dbReference type="AlphaFoldDB" id="A0A1Y2ASY6"/>
<organism evidence="5 6">
    <name type="scientific">Neocallimastix californiae</name>
    <dbReference type="NCBI Taxonomy" id="1754190"/>
    <lineage>
        <taxon>Eukaryota</taxon>
        <taxon>Fungi</taxon>
        <taxon>Fungi incertae sedis</taxon>
        <taxon>Chytridiomycota</taxon>
        <taxon>Chytridiomycota incertae sedis</taxon>
        <taxon>Neocallimastigomycetes</taxon>
        <taxon>Neocallimastigales</taxon>
        <taxon>Neocallimastigaceae</taxon>
        <taxon>Neocallimastix</taxon>
    </lineage>
</organism>
<evidence type="ECO:0000256" key="3">
    <source>
        <dbReference type="ARBA" id="ARBA00022801"/>
    </source>
</evidence>
<dbReference type="Pfam" id="PF02013">
    <property type="entry name" value="CBM_10"/>
    <property type="match status" value="2"/>
</dbReference>
<dbReference type="EMBL" id="MCOG01000212">
    <property type="protein sequence ID" value="ORY25410.1"/>
    <property type="molecule type" value="Genomic_DNA"/>
</dbReference>
<name>A0A1Y2ASY6_9FUNG</name>
<dbReference type="PANTHER" id="PTHR40050:SF1">
    <property type="entry name" value="INNER SPORE COAT PROTEIN H"/>
    <property type="match status" value="1"/>
</dbReference>
<keyword evidence="2" id="KW-0677">Repeat</keyword>
<gene>
    <name evidence="5" type="ORF">LY90DRAFT_674871</name>
</gene>
<dbReference type="InterPro" id="IPR002883">
    <property type="entry name" value="CBM10/Dockerin_dom"/>
</dbReference>
<dbReference type="GO" id="GO:0016787">
    <property type="term" value="F:hydrolase activity"/>
    <property type="evidence" value="ECO:0007669"/>
    <property type="project" value="UniProtKB-KW"/>
</dbReference>